<evidence type="ECO:0008006" key="3">
    <source>
        <dbReference type="Google" id="ProtNLM"/>
    </source>
</evidence>
<evidence type="ECO:0000313" key="1">
    <source>
        <dbReference type="EMBL" id="SFP12206.1"/>
    </source>
</evidence>
<evidence type="ECO:0000313" key="2">
    <source>
        <dbReference type="Proteomes" id="UP000198892"/>
    </source>
</evidence>
<dbReference type="AlphaFoldDB" id="A0A1I5MTA3"/>
<reference evidence="2" key="1">
    <citation type="submission" date="2016-10" db="EMBL/GenBank/DDBJ databases">
        <authorList>
            <person name="Varghese N."/>
            <person name="Submissions S."/>
        </authorList>
    </citation>
    <scope>NUCLEOTIDE SEQUENCE [LARGE SCALE GENOMIC DNA]</scope>
    <source>
        <strain evidence="2">S7</strain>
    </source>
</reference>
<protein>
    <recommendedName>
        <fullName evidence="3">WYL domain-containing protein</fullName>
    </recommendedName>
</protein>
<organism evidence="1 2">
    <name type="scientific">Salibacterium halotolerans</name>
    <dbReference type="NCBI Taxonomy" id="1884432"/>
    <lineage>
        <taxon>Bacteria</taxon>
        <taxon>Bacillati</taxon>
        <taxon>Bacillota</taxon>
        <taxon>Bacilli</taxon>
        <taxon>Bacillales</taxon>
        <taxon>Bacillaceae</taxon>
    </lineage>
</organism>
<accession>A0A1I5MTA3</accession>
<dbReference type="RefSeq" id="WP_093335147.1">
    <property type="nucleotide sequence ID" value="NZ_FOXD01000002.1"/>
</dbReference>
<dbReference type="Proteomes" id="UP000198892">
    <property type="component" value="Unassembled WGS sequence"/>
</dbReference>
<dbReference type="EMBL" id="FOXD01000002">
    <property type="protein sequence ID" value="SFP12206.1"/>
    <property type="molecule type" value="Genomic_DNA"/>
</dbReference>
<keyword evidence="2" id="KW-1185">Reference proteome</keyword>
<name>A0A1I5MTA3_9BACI</name>
<sequence>MESILKRAAETKEPIQVIYEAKDGTLSQRIVTVYQFNEKHVLVWCHYRNAVRSLKKSNILSVGWKQEYYNEETRARMI</sequence>
<dbReference type="STRING" id="1884432.SAMN05518683_102318"/>
<dbReference type="OrthoDB" id="2112405at2"/>
<gene>
    <name evidence="1" type="ORF">SAMN05518683_102318</name>
</gene>
<proteinExistence type="predicted"/>